<comment type="caution">
    <text evidence="1">The sequence shown here is derived from an EMBL/GenBank/DDBJ whole genome shotgun (WGS) entry which is preliminary data.</text>
</comment>
<protein>
    <submittedName>
        <fullName evidence="1">Uncharacterized protein</fullName>
    </submittedName>
</protein>
<keyword evidence="2" id="KW-1185">Reference proteome</keyword>
<dbReference type="EMBL" id="CM039429">
    <property type="protein sequence ID" value="KAI4348472.1"/>
    <property type="molecule type" value="Genomic_DNA"/>
</dbReference>
<organism evidence="1 2">
    <name type="scientific">Bauhinia variegata</name>
    <name type="common">Purple orchid tree</name>
    <name type="synonym">Phanera variegata</name>
    <dbReference type="NCBI Taxonomy" id="167791"/>
    <lineage>
        <taxon>Eukaryota</taxon>
        <taxon>Viridiplantae</taxon>
        <taxon>Streptophyta</taxon>
        <taxon>Embryophyta</taxon>
        <taxon>Tracheophyta</taxon>
        <taxon>Spermatophyta</taxon>
        <taxon>Magnoliopsida</taxon>
        <taxon>eudicotyledons</taxon>
        <taxon>Gunneridae</taxon>
        <taxon>Pentapetalae</taxon>
        <taxon>rosids</taxon>
        <taxon>fabids</taxon>
        <taxon>Fabales</taxon>
        <taxon>Fabaceae</taxon>
        <taxon>Cercidoideae</taxon>
        <taxon>Cercideae</taxon>
        <taxon>Bauhiniinae</taxon>
        <taxon>Bauhinia</taxon>
    </lineage>
</organism>
<evidence type="ECO:0000313" key="2">
    <source>
        <dbReference type="Proteomes" id="UP000828941"/>
    </source>
</evidence>
<proteinExistence type="predicted"/>
<name>A0ACB9PIY5_BAUVA</name>
<reference evidence="1 2" key="1">
    <citation type="journal article" date="2022" name="DNA Res.">
        <title>Chromosomal-level genome assembly of the orchid tree Bauhinia variegata (Leguminosae; Cercidoideae) supports the allotetraploid origin hypothesis of Bauhinia.</title>
        <authorList>
            <person name="Zhong Y."/>
            <person name="Chen Y."/>
            <person name="Zheng D."/>
            <person name="Pang J."/>
            <person name="Liu Y."/>
            <person name="Luo S."/>
            <person name="Meng S."/>
            <person name="Qian L."/>
            <person name="Wei D."/>
            <person name="Dai S."/>
            <person name="Zhou R."/>
        </authorList>
    </citation>
    <scope>NUCLEOTIDE SEQUENCE [LARGE SCALE GENOMIC DNA]</scope>
    <source>
        <strain evidence="1">BV-YZ2020</strain>
    </source>
</reference>
<dbReference type="Proteomes" id="UP000828941">
    <property type="component" value="Chromosome 4"/>
</dbReference>
<evidence type="ECO:0000313" key="1">
    <source>
        <dbReference type="EMBL" id="KAI4348472.1"/>
    </source>
</evidence>
<gene>
    <name evidence="1" type="ORF">L6164_009194</name>
</gene>
<accession>A0ACB9PIY5</accession>
<sequence length="308" mass="35064">MEIFVGGLDMNVKEEDIRKIFEKMGETVRLTLVRVDLTGTNDGYALVRYSSADDARGVLDKYTKVEICGRKYATAPVEGSILIYNIDKKWKNEDVIKLLKETGTEGIEKVSLVVDPDNVGHNLGYGFVELQTCKDAQNAFDCKNLQRKLDKLQKCCFLLLGFNKPNQPRNNRKTPGKSHRRRRSDIMDYKTAVAVQSIRQQAHWMRWQKRFGSGPVVALQPHMLPTWNHPFPARAGGYHTYSYHPGYINMHPSYPQRGYNPLPADSRGYNDHRRPARSFSGSSSSANNPRGDGLLARPNTYHRQGDFD</sequence>